<evidence type="ECO:0000256" key="1">
    <source>
        <dbReference type="SAM" id="MobiDB-lite"/>
    </source>
</evidence>
<reference evidence="2 3" key="1">
    <citation type="journal article" date="2023" name="Sci. Data">
        <title>Genome assembly of the Korean intertidal mud-creeper Batillaria attramentaria.</title>
        <authorList>
            <person name="Patra A.K."/>
            <person name="Ho P.T."/>
            <person name="Jun S."/>
            <person name="Lee S.J."/>
            <person name="Kim Y."/>
            <person name="Won Y.J."/>
        </authorList>
    </citation>
    <scope>NUCLEOTIDE SEQUENCE [LARGE SCALE GENOMIC DNA]</scope>
    <source>
        <strain evidence="2">Wonlab-2016</strain>
    </source>
</reference>
<gene>
    <name evidence="2" type="ORF">BaRGS_00011904</name>
</gene>
<protein>
    <submittedName>
        <fullName evidence="2">Uncharacterized protein</fullName>
    </submittedName>
</protein>
<accession>A0ABD0LBW5</accession>
<comment type="caution">
    <text evidence="2">The sequence shown here is derived from an EMBL/GenBank/DDBJ whole genome shotgun (WGS) entry which is preliminary data.</text>
</comment>
<name>A0ABD0LBW5_9CAEN</name>
<evidence type="ECO:0000313" key="3">
    <source>
        <dbReference type="Proteomes" id="UP001519460"/>
    </source>
</evidence>
<feature type="compositionally biased region" description="Low complexity" evidence="1">
    <location>
        <begin position="91"/>
        <end position="103"/>
    </location>
</feature>
<keyword evidence="3" id="KW-1185">Reference proteome</keyword>
<feature type="region of interest" description="Disordered" evidence="1">
    <location>
        <begin position="82"/>
        <end position="103"/>
    </location>
</feature>
<dbReference type="Proteomes" id="UP001519460">
    <property type="component" value="Unassembled WGS sequence"/>
</dbReference>
<sequence length="103" mass="11309">MCCPCPPPVRAALGTTRVRLPPQPIDTYPPPLYGSVTGVRKTGWVCRNDKIRLTSSTEQSCQIFPRAAATYAALPFPRRTQHWQPRKEMGSALARRSASAAVS</sequence>
<organism evidence="2 3">
    <name type="scientific">Batillaria attramentaria</name>
    <dbReference type="NCBI Taxonomy" id="370345"/>
    <lineage>
        <taxon>Eukaryota</taxon>
        <taxon>Metazoa</taxon>
        <taxon>Spiralia</taxon>
        <taxon>Lophotrochozoa</taxon>
        <taxon>Mollusca</taxon>
        <taxon>Gastropoda</taxon>
        <taxon>Caenogastropoda</taxon>
        <taxon>Sorbeoconcha</taxon>
        <taxon>Cerithioidea</taxon>
        <taxon>Batillariidae</taxon>
        <taxon>Batillaria</taxon>
    </lineage>
</organism>
<proteinExistence type="predicted"/>
<evidence type="ECO:0000313" key="2">
    <source>
        <dbReference type="EMBL" id="KAK7496924.1"/>
    </source>
</evidence>
<dbReference type="AlphaFoldDB" id="A0ABD0LBW5"/>
<dbReference type="EMBL" id="JACVVK020000063">
    <property type="protein sequence ID" value="KAK7496924.1"/>
    <property type="molecule type" value="Genomic_DNA"/>
</dbReference>